<dbReference type="InterPro" id="IPR050466">
    <property type="entry name" value="Carboxylest/Gibb_receptor"/>
</dbReference>
<dbReference type="SUPFAM" id="SSF53474">
    <property type="entry name" value="alpha/beta-Hydrolases"/>
    <property type="match status" value="1"/>
</dbReference>
<gene>
    <name evidence="4" type="ORF">DVH24_021599</name>
</gene>
<dbReference type="Proteomes" id="UP000290289">
    <property type="component" value="Chromosome 5"/>
</dbReference>
<dbReference type="PANTHER" id="PTHR23024:SF467">
    <property type="entry name" value="CARBOXYLESTERASE 12-RELATED"/>
    <property type="match status" value="1"/>
</dbReference>
<comment type="similarity">
    <text evidence="1">Belongs to the 'GDXG' lipolytic enzyme family.</text>
</comment>
<protein>
    <recommendedName>
        <fullName evidence="3">Alpha/beta hydrolase fold-3 domain-containing protein</fullName>
    </recommendedName>
</protein>
<dbReference type="AlphaFoldDB" id="A0A498JXW8"/>
<dbReference type="SMR" id="A0A498JXW8"/>
<evidence type="ECO:0000259" key="3">
    <source>
        <dbReference type="Pfam" id="PF07859"/>
    </source>
</evidence>
<evidence type="ECO:0000256" key="2">
    <source>
        <dbReference type="PROSITE-ProRule" id="PRU10038"/>
    </source>
</evidence>
<dbReference type="Pfam" id="PF07859">
    <property type="entry name" value="Abhydrolase_3"/>
    <property type="match status" value="1"/>
</dbReference>
<dbReference type="InterPro" id="IPR013094">
    <property type="entry name" value="AB_hydrolase_3"/>
</dbReference>
<feature type="active site" evidence="2">
    <location>
        <position position="172"/>
    </location>
</feature>
<dbReference type="PROSITE" id="PS01174">
    <property type="entry name" value="LIPASE_GDXG_SER"/>
    <property type="match status" value="1"/>
</dbReference>
<dbReference type="InterPro" id="IPR029058">
    <property type="entry name" value="AB_hydrolase_fold"/>
</dbReference>
<comment type="caution">
    <text evidence="4">The sequence shown here is derived from an EMBL/GenBank/DDBJ whole genome shotgun (WGS) entry which is preliminary data.</text>
</comment>
<feature type="domain" description="Alpha/beta hydrolase fold-3" evidence="3">
    <location>
        <begin position="84"/>
        <end position="303"/>
    </location>
</feature>
<keyword evidence="5" id="KW-1185">Reference proteome</keyword>
<evidence type="ECO:0000313" key="5">
    <source>
        <dbReference type="Proteomes" id="UP000290289"/>
    </source>
</evidence>
<dbReference type="STRING" id="3750.A0A498JXW8"/>
<dbReference type="GO" id="GO:0016787">
    <property type="term" value="F:hydrolase activity"/>
    <property type="evidence" value="ECO:0007669"/>
    <property type="project" value="InterPro"/>
</dbReference>
<dbReference type="PANTHER" id="PTHR23024">
    <property type="entry name" value="ARYLACETAMIDE DEACETYLASE"/>
    <property type="match status" value="1"/>
</dbReference>
<reference evidence="4 5" key="1">
    <citation type="submission" date="2018-10" db="EMBL/GenBank/DDBJ databases">
        <title>A high-quality apple genome assembly.</title>
        <authorList>
            <person name="Hu J."/>
        </authorList>
    </citation>
    <scope>NUCLEOTIDE SEQUENCE [LARGE SCALE GENOMIC DNA]</scope>
    <source>
        <strain evidence="5">cv. HFTH1</strain>
        <tissue evidence="4">Young leaf</tissue>
    </source>
</reference>
<proteinExistence type="inferred from homology"/>
<dbReference type="Gramene" id="mRNA:MD05G0064000">
    <property type="protein sequence ID" value="CDS:MD05G0064000.1"/>
    <property type="gene ID" value="MD05G0064000"/>
</dbReference>
<organism evidence="4 5">
    <name type="scientific">Malus domestica</name>
    <name type="common">Apple</name>
    <name type="synonym">Pyrus malus</name>
    <dbReference type="NCBI Taxonomy" id="3750"/>
    <lineage>
        <taxon>Eukaryota</taxon>
        <taxon>Viridiplantae</taxon>
        <taxon>Streptophyta</taxon>
        <taxon>Embryophyta</taxon>
        <taxon>Tracheophyta</taxon>
        <taxon>Spermatophyta</taxon>
        <taxon>Magnoliopsida</taxon>
        <taxon>eudicotyledons</taxon>
        <taxon>Gunneridae</taxon>
        <taxon>Pentapetalae</taxon>
        <taxon>rosids</taxon>
        <taxon>fabids</taxon>
        <taxon>Rosales</taxon>
        <taxon>Rosaceae</taxon>
        <taxon>Amygdaloideae</taxon>
        <taxon>Maleae</taxon>
        <taxon>Malus</taxon>
    </lineage>
</organism>
<dbReference type="Gene3D" id="3.40.50.1820">
    <property type="entry name" value="alpha/beta hydrolase"/>
    <property type="match status" value="1"/>
</dbReference>
<dbReference type="EMBL" id="RDQH01000331">
    <property type="protein sequence ID" value="RXH99797.1"/>
    <property type="molecule type" value="Genomic_DNA"/>
</dbReference>
<name>A0A498JXW8_MALDO</name>
<dbReference type="InterPro" id="IPR033140">
    <property type="entry name" value="Lipase_GDXG_put_SER_AS"/>
</dbReference>
<accession>A0A498JXW8</accession>
<sequence length="324" mass="35445">MDFSSLNPSMRNDIAYDFSPLIKIYKDGRIERLTGTTKLPPSLDHKTGVESKDAVISQEPALSVRLYLPTKSTTNSPDKKLPLLVYIHGGGFVVETAFSPIYHTHLNVLVAQANVVAVSVDYRLAPEHSLPAAYNDAWAAIKWVASHSEGKGSEEWLNRHADFQRVFFAGDSAGANIAHHMGLRVGSEGLSGVKLNGIVLVHPYFWGTEPIGAESALPPIAREYMAGLWRVAYPLTSGSDDPFLNPGKDPKLGELGCEKVLVCVGEKDVLKERGCNYSEVLKKSGWKGAVEVIEAKGENHVFHLFNPTCDNAVAMFKKIVSFIN</sequence>
<evidence type="ECO:0000313" key="4">
    <source>
        <dbReference type="EMBL" id="RXH99797.1"/>
    </source>
</evidence>
<dbReference type="OrthoDB" id="408631at2759"/>
<evidence type="ECO:0000256" key="1">
    <source>
        <dbReference type="ARBA" id="ARBA00010515"/>
    </source>
</evidence>